<evidence type="ECO:0000313" key="1">
    <source>
        <dbReference type="EMBL" id="KAI6080247.1"/>
    </source>
</evidence>
<evidence type="ECO:0000313" key="2">
    <source>
        <dbReference type="Proteomes" id="UP001497680"/>
    </source>
</evidence>
<proteinExistence type="predicted"/>
<name>A0ACC0CIT2_9PEZI</name>
<dbReference type="Proteomes" id="UP001497680">
    <property type="component" value="Unassembled WGS sequence"/>
</dbReference>
<keyword evidence="2" id="KW-1185">Reference proteome</keyword>
<dbReference type="EMBL" id="MU394464">
    <property type="protein sequence ID" value="KAI6080247.1"/>
    <property type="molecule type" value="Genomic_DNA"/>
</dbReference>
<comment type="caution">
    <text evidence="1">The sequence shown here is derived from an EMBL/GenBank/DDBJ whole genome shotgun (WGS) entry which is preliminary data.</text>
</comment>
<organism evidence="1 2">
    <name type="scientific">Hypoxylon rubiginosum</name>
    <dbReference type="NCBI Taxonomy" id="110542"/>
    <lineage>
        <taxon>Eukaryota</taxon>
        <taxon>Fungi</taxon>
        <taxon>Dikarya</taxon>
        <taxon>Ascomycota</taxon>
        <taxon>Pezizomycotina</taxon>
        <taxon>Sordariomycetes</taxon>
        <taxon>Xylariomycetidae</taxon>
        <taxon>Xylariales</taxon>
        <taxon>Hypoxylaceae</taxon>
        <taxon>Hypoxylon</taxon>
    </lineage>
</organism>
<accession>A0ACC0CIT2</accession>
<protein>
    <submittedName>
        <fullName evidence="1">FAD-binding domain-containing protein</fullName>
    </submittedName>
</protein>
<sequence length="600" mass="64687">MKSYPPLWLCFLVGFTQGQSDEAWATLNASVGGRLHAAMPFALPCYSLYNGARVEADEVACTLIRNNYTTNSIHAEAPNGYMQLQGEMCLGDPSDQCTLNNTALPASEPAPGVSCNQGSVPSYYIEVLEISDINAALNFTKDYQVPLVIKNSGHDYMTRNSQKGSLALWVHKLQGLTFHEDFAPEGCEGDSAGRAITAGTGVSTGDIHIFADKHQSTFVGGYSPTVAASGGWVQGGGHSVLSPVYGLGADRVVQFKIVTPDGRLRIANQCQHEDLFWALRGGGGGTFGVVLEATHRVEPSMPVAVANIRLPSDGTSERSLEWIELLANQSLVWGKQGWGGHAGGLYLTYMNPVPAMANLTDEGAAAKASMSAAAEFALAAGGSSVVEVLPSFLAVWNKYVLPSALTTAGVTRILATRLMPRKLFEDEAGIAKLMGFMVAAQKLGFDPRNFYCPIGTPFVFEHGTNSQLSKSSSLTSVNPAWYNALWDVSTSLTIPWNASYAERLQNLTAITRATILAEELTGTEGGTYPNEANPFTPNWRESWWGDNYAALLDIKKKYDPEGLLKCWKCVGFEDDDISSDRFRCQGKLQLDVSSNLELGS</sequence>
<gene>
    <name evidence="1" type="ORF">F4821DRAFT_266078</name>
</gene>
<reference evidence="1 2" key="1">
    <citation type="journal article" date="2022" name="New Phytol.">
        <title>Ecological generalism drives hyperdiversity of secondary metabolite gene clusters in xylarialean endophytes.</title>
        <authorList>
            <person name="Franco M.E.E."/>
            <person name="Wisecaver J.H."/>
            <person name="Arnold A.E."/>
            <person name="Ju Y.M."/>
            <person name="Slot J.C."/>
            <person name="Ahrendt S."/>
            <person name="Moore L.P."/>
            <person name="Eastman K.E."/>
            <person name="Scott K."/>
            <person name="Konkel Z."/>
            <person name="Mondo S.J."/>
            <person name="Kuo A."/>
            <person name="Hayes R.D."/>
            <person name="Haridas S."/>
            <person name="Andreopoulos B."/>
            <person name="Riley R."/>
            <person name="LaButti K."/>
            <person name="Pangilinan J."/>
            <person name="Lipzen A."/>
            <person name="Amirebrahimi M."/>
            <person name="Yan J."/>
            <person name="Adam C."/>
            <person name="Keymanesh K."/>
            <person name="Ng V."/>
            <person name="Louie K."/>
            <person name="Northen T."/>
            <person name="Drula E."/>
            <person name="Henrissat B."/>
            <person name="Hsieh H.M."/>
            <person name="Youens-Clark K."/>
            <person name="Lutzoni F."/>
            <person name="Miadlikowska J."/>
            <person name="Eastwood D.C."/>
            <person name="Hamelin R.C."/>
            <person name="Grigoriev I.V."/>
            <person name="U'Ren J.M."/>
        </authorList>
    </citation>
    <scope>NUCLEOTIDE SEQUENCE [LARGE SCALE GENOMIC DNA]</scope>
    <source>
        <strain evidence="1 2">ER1909</strain>
    </source>
</reference>